<dbReference type="EMBL" id="CP081495">
    <property type="protein sequence ID" value="UYW01709.1"/>
    <property type="molecule type" value="Genomic_DNA"/>
</dbReference>
<dbReference type="RefSeq" id="WP_264434180.1">
    <property type="nucleotide sequence ID" value="NZ_CP081495.1"/>
</dbReference>
<dbReference type="SUPFAM" id="SSF82171">
    <property type="entry name" value="DPP6 N-terminal domain-like"/>
    <property type="match status" value="1"/>
</dbReference>
<dbReference type="Pfam" id="PF12566">
    <property type="entry name" value="DUF3748"/>
    <property type="match status" value="1"/>
</dbReference>
<dbReference type="InterPro" id="IPR022223">
    <property type="entry name" value="DUF3748"/>
</dbReference>
<sequence length="423" mass="47284">MIFLFHNMQAQQLTFGLYGHTLHHTQIQSHNGQYLVYDSRNDDTQIASTQTIEVLQLESLATQVIYRCNPAGVYGPGVGAATFSPQQLQTLFIHGIKNASPSNPYSMTRRTGVSIFLNNPGHPIYMDARNIYEPFTAGALRGGTHAHAWHPNGNLISFTYNDFVLEHATHRNADRDLRSVGVMFPQSVSVFKDEEGENNSGEMFAVLVSEVVNQAQPNTDEIEKAFDECWLGSLRKLAFQGHVRDAKGKLQSEIFIVDLPDNLSQAGAHPLQGTATTRCGVPLGTKQYRITHTPNGISNFRHWLRSNSSGTLVYFLMEDDLGCTQLFQVAIASQKIKQLSFHDSGIHSPFNVHVDAKNAVYLQHQSLVLLDLETGQSNVLFESTADIQLTGIPHFCNHSNTIYFNAYVKYNTASYIQIFRITY</sequence>
<organism evidence="1 2">
    <name type="scientific">Flavobacterium agricola</name>
    <dbReference type="NCBI Taxonomy" id="2870839"/>
    <lineage>
        <taxon>Bacteria</taxon>
        <taxon>Pseudomonadati</taxon>
        <taxon>Bacteroidota</taxon>
        <taxon>Flavobacteriia</taxon>
        <taxon>Flavobacteriales</taxon>
        <taxon>Flavobacteriaceae</taxon>
        <taxon>Flavobacterium</taxon>
    </lineage>
</organism>
<evidence type="ECO:0000313" key="1">
    <source>
        <dbReference type="EMBL" id="UYW01709.1"/>
    </source>
</evidence>
<evidence type="ECO:0000313" key="2">
    <source>
        <dbReference type="Proteomes" id="UP001163328"/>
    </source>
</evidence>
<keyword evidence="2" id="KW-1185">Reference proteome</keyword>
<gene>
    <name evidence="1" type="ORF">K5I29_01925</name>
</gene>
<dbReference type="Proteomes" id="UP001163328">
    <property type="component" value="Chromosome"/>
</dbReference>
<reference evidence="1" key="1">
    <citation type="submission" date="2021-08" db="EMBL/GenBank/DDBJ databases">
        <title>Flavobacterium sp. strain CC-SYL302.</title>
        <authorList>
            <person name="Lin S.-Y."/>
            <person name="Lee T.-H."/>
            <person name="Young C.-C."/>
        </authorList>
    </citation>
    <scope>NUCLEOTIDE SEQUENCE</scope>
    <source>
        <strain evidence="1">CC-SYL302</strain>
    </source>
</reference>
<accession>A0ABY6LZP8</accession>
<proteinExistence type="predicted"/>
<protein>
    <submittedName>
        <fullName evidence="1">DUF3748 domain-containing protein</fullName>
    </submittedName>
</protein>
<name>A0ABY6LZP8_9FLAO</name>